<accession>A0AAN9GDW7</accession>
<dbReference type="InterPro" id="IPR035984">
    <property type="entry name" value="Acyl-CoA-binding_sf"/>
</dbReference>
<dbReference type="InterPro" id="IPR036598">
    <property type="entry name" value="GOLD_dom_sf"/>
</dbReference>
<dbReference type="InterPro" id="IPR000582">
    <property type="entry name" value="Acyl-CoA-binding_protein"/>
</dbReference>
<evidence type="ECO:0000313" key="5">
    <source>
        <dbReference type="EMBL" id="KAK7103265.1"/>
    </source>
</evidence>
<dbReference type="InterPro" id="IPR009038">
    <property type="entry name" value="GOLD_dom"/>
</dbReference>
<organism evidence="5 6">
    <name type="scientific">Littorina saxatilis</name>
    <dbReference type="NCBI Taxonomy" id="31220"/>
    <lineage>
        <taxon>Eukaryota</taxon>
        <taxon>Metazoa</taxon>
        <taxon>Spiralia</taxon>
        <taxon>Lophotrochozoa</taxon>
        <taxon>Mollusca</taxon>
        <taxon>Gastropoda</taxon>
        <taxon>Caenogastropoda</taxon>
        <taxon>Littorinimorpha</taxon>
        <taxon>Littorinoidea</taxon>
        <taxon>Littorinidae</taxon>
        <taxon>Littorina</taxon>
    </lineage>
</organism>
<evidence type="ECO:0000259" key="4">
    <source>
        <dbReference type="PROSITE" id="PS51228"/>
    </source>
</evidence>
<evidence type="ECO:0000256" key="2">
    <source>
        <dbReference type="SAM" id="MobiDB-lite"/>
    </source>
</evidence>
<feature type="region of interest" description="Disordered" evidence="2">
    <location>
        <begin position="389"/>
        <end position="432"/>
    </location>
</feature>
<dbReference type="FunFam" id="1.20.80.10:FF:000017">
    <property type="entry name" value="Golgi resident protein GCP60"/>
    <property type="match status" value="1"/>
</dbReference>
<dbReference type="EMBL" id="JBAMIC010000008">
    <property type="protein sequence ID" value="KAK7103265.1"/>
    <property type="molecule type" value="Genomic_DNA"/>
</dbReference>
<dbReference type="SUPFAM" id="SSF101576">
    <property type="entry name" value="Supernatant protein factor (SPF), C-terminal domain"/>
    <property type="match status" value="1"/>
</dbReference>
<sequence length="481" mass="55129">MAAAESLANGIKDLQVNDEQSNNLTYQEQSDAFVQLWGFALDDLYKIALKFFKEKEGKALQLSYQDKLRLVAYTKQVSHGKYTAEAMPDVGFLDVVGNDRSCDPGDWQAWQVLGDMSKEKAMTEFVEQLDAKSSLFKPYVKAHKAEQEEMQRKTQEAEDAKKKEEEDKLQRLAEEEALRRQEIDKQRQHDQEMQIRAALNQQTAAQFKQYVQQQYPYNPQLQDALIEHLQEQHYQQYMQQVYQQQILHQQQQFQQLQKMQKDGTPPSDSGHNTAVSTVLPPILPNGINGAGDSSTPEEGDDANASMPPMPEIVPASLWTRKDLKEFKNSLRKSKENVITVSSLATATVRVPTHEDGTCLFWEFATDHYDIGFGVYFEWTIAPSNTVSVHVSESSDEEEFEEERPGVEAEAKGDDVERGGKTAPSDKPPTDEIIPVYRRDCHEEVYCGSHVYPGRGVYLLKFDNSYSLWRSKTLYYRVYYSR</sequence>
<feature type="domain" description="GOLD" evidence="3">
    <location>
        <begin position="331"/>
        <end position="479"/>
    </location>
</feature>
<dbReference type="PROSITE" id="PS50866">
    <property type="entry name" value="GOLD"/>
    <property type="match status" value="1"/>
</dbReference>
<proteinExistence type="predicted"/>
<reference evidence="5 6" key="1">
    <citation type="submission" date="2024-02" db="EMBL/GenBank/DDBJ databases">
        <title>Chromosome-scale genome assembly of the rough periwinkle Littorina saxatilis.</title>
        <authorList>
            <person name="De Jode A."/>
            <person name="Faria R."/>
            <person name="Formenti G."/>
            <person name="Sims Y."/>
            <person name="Smith T.P."/>
            <person name="Tracey A."/>
            <person name="Wood J.M.D."/>
            <person name="Zagrodzka Z.B."/>
            <person name="Johannesson K."/>
            <person name="Butlin R.K."/>
            <person name="Leder E.H."/>
        </authorList>
    </citation>
    <scope>NUCLEOTIDE SEQUENCE [LARGE SCALE GENOMIC DNA]</scope>
    <source>
        <strain evidence="5">Snail1</strain>
        <tissue evidence="5">Muscle</tissue>
    </source>
</reference>
<dbReference type="Gene3D" id="1.20.80.10">
    <property type="match status" value="1"/>
</dbReference>
<gene>
    <name evidence="5" type="ORF">V1264_018200</name>
</gene>
<dbReference type="PROSITE" id="PS51228">
    <property type="entry name" value="ACB_2"/>
    <property type="match status" value="1"/>
</dbReference>
<dbReference type="GO" id="GO:0000139">
    <property type="term" value="C:Golgi membrane"/>
    <property type="evidence" value="ECO:0007669"/>
    <property type="project" value="TreeGrafter"/>
</dbReference>
<dbReference type="PANTHER" id="PTHR22973:SF12">
    <property type="entry name" value="LD35087P"/>
    <property type="match status" value="1"/>
</dbReference>
<keyword evidence="6" id="KW-1185">Reference proteome</keyword>
<comment type="caution">
    <text evidence="5">The sequence shown here is derived from an EMBL/GenBank/DDBJ whole genome shotgun (WGS) entry which is preliminary data.</text>
</comment>
<dbReference type="Pfam" id="PF00887">
    <property type="entry name" value="ACBP"/>
    <property type="match status" value="1"/>
</dbReference>
<dbReference type="Gene3D" id="2.60.120.680">
    <property type="entry name" value="GOLD domain"/>
    <property type="match status" value="1"/>
</dbReference>
<evidence type="ECO:0000313" key="6">
    <source>
        <dbReference type="Proteomes" id="UP001374579"/>
    </source>
</evidence>
<protein>
    <recommendedName>
        <fullName evidence="7">Golgi resident protein GCP60</fullName>
    </recommendedName>
</protein>
<keyword evidence="1" id="KW-0007">Acetylation</keyword>
<dbReference type="GO" id="GO:0000062">
    <property type="term" value="F:fatty-acyl-CoA binding"/>
    <property type="evidence" value="ECO:0007669"/>
    <property type="project" value="InterPro"/>
</dbReference>
<evidence type="ECO:0008006" key="7">
    <source>
        <dbReference type="Google" id="ProtNLM"/>
    </source>
</evidence>
<dbReference type="AlphaFoldDB" id="A0AAN9GDW7"/>
<dbReference type="Pfam" id="PF13897">
    <property type="entry name" value="GOLD_2"/>
    <property type="match status" value="1"/>
</dbReference>
<dbReference type="PANTHER" id="PTHR22973">
    <property type="entry name" value="LD35087P"/>
    <property type="match status" value="1"/>
</dbReference>
<evidence type="ECO:0000259" key="3">
    <source>
        <dbReference type="PROSITE" id="PS50866"/>
    </source>
</evidence>
<dbReference type="InterPro" id="IPR052269">
    <property type="entry name" value="Golgi-PI4KB_interaction"/>
</dbReference>
<feature type="domain" description="ACB" evidence="4">
    <location>
        <begin position="41"/>
        <end position="138"/>
    </location>
</feature>
<dbReference type="SUPFAM" id="SSF47027">
    <property type="entry name" value="Acyl-CoA binding protein"/>
    <property type="match status" value="1"/>
</dbReference>
<feature type="region of interest" description="Disordered" evidence="2">
    <location>
        <begin position="278"/>
        <end position="308"/>
    </location>
</feature>
<dbReference type="Proteomes" id="UP001374579">
    <property type="component" value="Unassembled WGS sequence"/>
</dbReference>
<evidence type="ECO:0000256" key="1">
    <source>
        <dbReference type="ARBA" id="ARBA00022990"/>
    </source>
</evidence>
<feature type="region of interest" description="Disordered" evidence="2">
    <location>
        <begin position="146"/>
        <end position="168"/>
    </location>
</feature>
<name>A0AAN9GDW7_9CAEN</name>
<feature type="compositionally biased region" description="Basic and acidic residues" evidence="2">
    <location>
        <begin position="402"/>
        <end position="419"/>
    </location>
</feature>
<dbReference type="InterPro" id="IPR014352">
    <property type="entry name" value="FERM/acyl-CoA-bd_prot_sf"/>
</dbReference>